<keyword evidence="3 7" id="KW-0326">Glycosidase</keyword>
<dbReference type="InterPro" id="IPR048912">
    <property type="entry name" value="BetaGal1-like_ABD1"/>
</dbReference>
<evidence type="ECO:0000256" key="2">
    <source>
        <dbReference type="ARBA" id="ARBA00022801"/>
    </source>
</evidence>
<dbReference type="SUPFAM" id="SSF51445">
    <property type="entry name" value="(Trans)glycosidases"/>
    <property type="match status" value="1"/>
</dbReference>
<evidence type="ECO:0000256" key="1">
    <source>
        <dbReference type="ARBA" id="ARBA00009809"/>
    </source>
</evidence>
<dbReference type="SUPFAM" id="SSF49785">
    <property type="entry name" value="Galactose-binding domain-like"/>
    <property type="match status" value="1"/>
</dbReference>
<dbReference type="GO" id="GO:0004565">
    <property type="term" value="F:beta-galactosidase activity"/>
    <property type="evidence" value="ECO:0007669"/>
    <property type="project" value="UniProtKB-EC"/>
</dbReference>
<reference evidence="7" key="1">
    <citation type="submission" date="2009-10" db="EMBL/GenBank/DDBJ databases">
        <title>Diversity of trophic interactions inside an arsenic-rich microbial ecosystem.</title>
        <authorList>
            <person name="Bertin P.N."/>
            <person name="Heinrich-Salmeron A."/>
            <person name="Pelletier E."/>
            <person name="Goulhen-Chollet F."/>
            <person name="Arsene-Ploetze F."/>
            <person name="Gallien S."/>
            <person name="Calteau A."/>
            <person name="Vallenet D."/>
            <person name="Casiot C."/>
            <person name="Chane-Woon-Ming B."/>
            <person name="Giloteaux L."/>
            <person name="Barakat M."/>
            <person name="Bonnefoy V."/>
            <person name="Bruneel O."/>
            <person name="Chandler M."/>
            <person name="Cleiss J."/>
            <person name="Duran R."/>
            <person name="Elbaz-Poulichet F."/>
            <person name="Fonknechten N."/>
            <person name="Lauga B."/>
            <person name="Mornico D."/>
            <person name="Ortet P."/>
            <person name="Schaeffer C."/>
            <person name="Siguier P."/>
            <person name="Alexander Thil Smith A."/>
            <person name="Van Dorsselaer A."/>
            <person name="Weissenbach J."/>
            <person name="Medigue C."/>
            <person name="Le Paslier D."/>
        </authorList>
    </citation>
    <scope>NUCLEOTIDE SEQUENCE</scope>
</reference>
<dbReference type="FunFam" id="2.60.120.260:FF:000049">
    <property type="entry name" value="Beta-galactosidase"/>
    <property type="match status" value="1"/>
</dbReference>
<feature type="domain" description="Beta-galactosidase galactose-binding" evidence="6">
    <location>
        <begin position="522"/>
        <end position="580"/>
    </location>
</feature>
<dbReference type="FunFam" id="3.20.20.80:FF:000115">
    <property type="entry name" value="Beta-galactosidase"/>
    <property type="match status" value="1"/>
</dbReference>
<dbReference type="AlphaFoldDB" id="E6PYY0"/>
<keyword evidence="2 7" id="KW-0378">Hydrolase</keyword>
<dbReference type="InterPro" id="IPR031330">
    <property type="entry name" value="Gly_Hdrlase_35_cat"/>
</dbReference>
<dbReference type="Pfam" id="PF21467">
    <property type="entry name" value="BetaGal_gal-bd"/>
    <property type="match status" value="1"/>
</dbReference>
<dbReference type="InterPro" id="IPR017853">
    <property type="entry name" value="GH"/>
</dbReference>
<evidence type="ECO:0000256" key="3">
    <source>
        <dbReference type="ARBA" id="ARBA00023295"/>
    </source>
</evidence>
<name>E6PYY0_9ZZZZ</name>
<feature type="domain" description="Beta-galactosidase 1-like first all-beta" evidence="5">
    <location>
        <begin position="398"/>
        <end position="503"/>
    </location>
</feature>
<sequence length="612" mass="67371">MTPEAPAALLPTSNGAITVEGNHFVRDGKPYQILSGAIHYARVPRADWRDRLEKARAMGLNTIETYVFWNLHEPTPGVFDFSGQLDVAAFVRLAQEEGLNVILRPGPYVCAEWEAGGLPAWLFSDPTLKVRTTDPRFLAAAGRYLDRVGQELAPLQASRGGPIVAVQIENEYGSYGHDRAYMRAIQQALVHAGFGSSLFYTSDGADMLANDALPDVLASINFGPGNARDEFSKLNKFRPNGPRMAGEYWDGWFDAWGNKDHVHTDAAQQAKELDWMLAQGYSMNLYMFEGGTSFGFMNGANFQTGHNDRYSPQTTSYDYDAPLDEAGRPTKKFFLFRDVLKKYSVGPLPPLPTPQRFAAIPAFTLDESASLWSNLPLAIHSDNPLPLEELSKAKNGKDQAYGYVLYRTHFAEKRAVNSELKLTELHDYAAVYVNQKQVGVIDHRLGEDSLSLPLDAGRNTLDLLVENTGRVNYGPHLQDGQSGITKSVQLGGEGITGWEIFSLPMISPESIGGFSRKPIDGPAFHRGRFTLATAANTFLDTSELGKGFVWVNGHNLGRTWSIGPQHSLYLPAVWLHAGENEVVVFDYTTLSPQTTLRGITEPSAAAALQPGR</sequence>
<dbReference type="InterPro" id="IPR026283">
    <property type="entry name" value="B-gal_1-like"/>
</dbReference>
<dbReference type="Pfam" id="PF21317">
    <property type="entry name" value="BetaGal_ABD_1"/>
    <property type="match status" value="1"/>
</dbReference>
<proteinExistence type="inferred from homology"/>
<evidence type="ECO:0000259" key="4">
    <source>
        <dbReference type="Pfam" id="PF01301"/>
    </source>
</evidence>
<organism evidence="7">
    <name type="scientific">mine drainage metagenome</name>
    <dbReference type="NCBI Taxonomy" id="410659"/>
    <lineage>
        <taxon>unclassified sequences</taxon>
        <taxon>metagenomes</taxon>
        <taxon>ecological metagenomes</taxon>
    </lineage>
</organism>
<protein>
    <submittedName>
        <fullName evidence="7">Beta-galactosidase (Lactase)</fullName>
        <ecNumber evidence="7">3.2.1.23</ecNumber>
    </submittedName>
</protein>
<evidence type="ECO:0000259" key="5">
    <source>
        <dbReference type="Pfam" id="PF21317"/>
    </source>
</evidence>
<gene>
    <name evidence="7" type="primary">bga</name>
    <name evidence="7" type="ORF">CARN3_1133</name>
</gene>
<dbReference type="PIRSF" id="PIRSF006336">
    <property type="entry name" value="B-gal"/>
    <property type="match status" value="1"/>
</dbReference>
<feature type="domain" description="Glycoside hydrolase 35 catalytic" evidence="4">
    <location>
        <begin position="24"/>
        <end position="342"/>
    </location>
</feature>
<dbReference type="PRINTS" id="PR00742">
    <property type="entry name" value="GLHYDRLASE35"/>
</dbReference>
<comment type="similarity">
    <text evidence="1">Belongs to the glycosyl hydrolase 35 family.</text>
</comment>
<dbReference type="InterPro" id="IPR019801">
    <property type="entry name" value="Glyco_hydro_35_CS"/>
</dbReference>
<dbReference type="InterPro" id="IPR048913">
    <property type="entry name" value="BetaGal_gal-bd"/>
</dbReference>
<evidence type="ECO:0000313" key="7">
    <source>
        <dbReference type="EMBL" id="CBI00139.1"/>
    </source>
</evidence>
<dbReference type="Gene3D" id="2.60.120.260">
    <property type="entry name" value="Galactose-binding domain-like"/>
    <property type="match status" value="2"/>
</dbReference>
<dbReference type="PANTHER" id="PTHR23421">
    <property type="entry name" value="BETA-GALACTOSIDASE RELATED"/>
    <property type="match status" value="1"/>
</dbReference>
<dbReference type="InterPro" id="IPR001944">
    <property type="entry name" value="Glycoside_Hdrlase_35"/>
</dbReference>
<evidence type="ECO:0000259" key="6">
    <source>
        <dbReference type="Pfam" id="PF21467"/>
    </source>
</evidence>
<dbReference type="PROSITE" id="PS01182">
    <property type="entry name" value="GLYCOSYL_HYDROL_F35"/>
    <property type="match status" value="1"/>
</dbReference>
<dbReference type="EC" id="3.2.1.23" evidence="7"/>
<dbReference type="GO" id="GO:0005975">
    <property type="term" value="P:carbohydrate metabolic process"/>
    <property type="evidence" value="ECO:0007669"/>
    <property type="project" value="InterPro"/>
</dbReference>
<dbReference type="Pfam" id="PF01301">
    <property type="entry name" value="Glyco_hydro_35"/>
    <property type="match status" value="1"/>
</dbReference>
<accession>E6PYY0</accession>
<comment type="caution">
    <text evidence="7">The sequence shown here is derived from an EMBL/GenBank/DDBJ whole genome shotgun (WGS) entry which is preliminary data.</text>
</comment>
<dbReference type="EMBL" id="CABN01000097">
    <property type="protein sequence ID" value="CBI00139.1"/>
    <property type="molecule type" value="Genomic_DNA"/>
</dbReference>
<dbReference type="InterPro" id="IPR008979">
    <property type="entry name" value="Galactose-bd-like_sf"/>
</dbReference>
<dbReference type="Gene3D" id="3.20.20.80">
    <property type="entry name" value="Glycosidases"/>
    <property type="match status" value="1"/>
</dbReference>